<gene>
    <name evidence="1" type="ORF">g.51911</name>
</gene>
<organism evidence="1">
    <name type="scientific">Graphocephala atropunctata</name>
    <dbReference type="NCBI Taxonomy" id="36148"/>
    <lineage>
        <taxon>Eukaryota</taxon>
        <taxon>Metazoa</taxon>
        <taxon>Ecdysozoa</taxon>
        <taxon>Arthropoda</taxon>
        <taxon>Hexapoda</taxon>
        <taxon>Insecta</taxon>
        <taxon>Pterygota</taxon>
        <taxon>Neoptera</taxon>
        <taxon>Paraneoptera</taxon>
        <taxon>Hemiptera</taxon>
        <taxon>Auchenorrhyncha</taxon>
        <taxon>Membracoidea</taxon>
        <taxon>Cicadellidae</taxon>
        <taxon>Cicadellinae</taxon>
        <taxon>Cicadellini</taxon>
        <taxon>Graphocephala</taxon>
    </lineage>
</organism>
<feature type="non-terminal residue" evidence="1">
    <location>
        <position position="1"/>
    </location>
</feature>
<dbReference type="AlphaFoldDB" id="A0A1B6LCX7"/>
<protein>
    <submittedName>
        <fullName evidence="1">Uncharacterized protein</fullName>
    </submittedName>
</protein>
<proteinExistence type="predicted"/>
<reference evidence="1" key="1">
    <citation type="submission" date="2015-11" db="EMBL/GenBank/DDBJ databases">
        <title>De novo transcriptome assembly of four potential Pierce s Disease insect vectors from Arizona vineyards.</title>
        <authorList>
            <person name="Tassone E.E."/>
        </authorList>
    </citation>
    <scope>NUCLEOTIDE SEQUENCE</scope>
</reference>
<feature type="non-terminal residue" evidence="1">
    <location>
        <position position="112"/>
    </location>
</feature>
<evidence type="ECO:0000313" key="1">
    <source>
        <dbReference type="EMBL" id="JAT21556.1"/>
    </source>
</evidence>
<dbReference type="EMBL" id="GEBQ01018421">
    <property type="protein sequence ID" value="JAT21556.1"/>
    <property type="molecule type" value="Transcribed_RNA"/>
</dbReference>
<name>A0A1B6LCX7_9HEMI</name>
<sequence length="112" mass="12481">RVGHVTKARRAMSQFLASFVQPLVDYPLCTHDDWAGGVSHAVVDGAVVVQVEPEQCCPLAWSHGDLQVREHCLSSPPHVAHLPKSTPKWFLWMDKQLPWMKIEGDMGGQCLP</sequence>
<accession>A0A1B6LCX7</accession>